<dbReference type="InterPro" id="IPR002347">
    <property type="entry name" value="SDR_fam"/>
</dbReference>
<dbReference type="EMBL" id="JAODUP010001515">
    <property type="protein sequence ID" value="KAK2140013.1"/>
    <property type="molecule type" value="Genomic_DNA"/>
</dbReference>
<sequence>MTIGDITKTEDCERIVAKTIEYFGRIDVLVNNAGIIKPSNFENSTIEMLDQTFDVNVHGMIRMTRAAIQSLQGHKGCIVNISSFISYRPINDYITYCLSKTAVEQFTKNLALDLGQIGIRVNSVCPAIMGDTEFWTRPGLPLNKNPLFGGMIMKKICSMYPMQRSGLTKEVIPSIIFLISDKCSSFMTGSSLVVDGGKSMTSAQP</sequence>
<dbReference type="Pfam" id="PF13561">
    <property type="entry name" value="adh_short_C2"/>
    <property type="match status" value="1"/>
</dbReference>
<dbReference type="Gene3D" id="3.40.50.720">
    <property type="entry name" value="NAD(P)-binding Rossmann-like Domain"/>
    <property type="match status" value="1"/>
</dbReference>
<reference evidence="1" key="1">
    <citation type="journal article" date="2023" name="Mol. Biol. Evol.">
        <title>Third-Generation Sequencing Reveals the Adaptive Role of the Epigenome in Three Deep-Sea Polychaetes.</title>
        <authorList>
            <person name="Perez M."/>
            <person name="Aroh O."/>
            <person name="Sun Y."/>
            <person name="Lan Y."/>
            <person name="Juniper S.K."/>
            <person name="Young C.R."/>
            <person name="Angers B."/>
            <person name="Qian P.Y."/>
        </authorList>
    </citation>
    <scope>NUCLEOTIDE SEQUENCE</scope>
    <source>
        <strain evidence="1">P08H-3</strain>
    </source>
</reference>
<dbReference type="PANTHER" id="PTHR43975:SF2">
    <property type="entry name" value="EG:BACR7A4.14 PROTEIN-RELATED"/>
    <property type="match status" value="1"/>
</dbReference>
<evidence type="ECO:0000313" key="2">
    <source>
        <dbReference type="Proteomes" id="UP001208570"/>
    </source>
</evidence>
<dbReference type="SUPFAM" id="SSF51735">
    <property type="entry name" value="NAD(P)-binding Rossmann-fold domains"/>
    <property type="match status" value="1"/>
</dbReference>
<protein>
    <submittedName>
        <fullName evidence="1">Uncharacterized protein</fullName>
    </submittedName>
</protein>
<organism evidence="1 2">
    <name type="scientific">Paralvinella palmiformis</name>
    <dbReference type="NCBI Taxonomy" id="53620"/>
    <lineage>
        <taxon>Eukaryota</taxon>
        <taxon>Metazoa</taxon>
        <taxon>Spiralia</taxon>
        <taxon>Lophotrochozoa</taxon>
        <taxon>Annelida</taxon>
        <taxon>Polychaeta</taxon>
        <taxon>Sedentaria</taxon>
        <taxon>Canalipalpata</taxon>
        <taxon>Terebellida</taxon>
        <taxon>Terebelliformia</taxon>
        <taxon>Alvinellidae</taxon>
        <taxon>Paralvinella</taxon>
    </lineage>
</organism>
<dbReference type="Proteomes" id="UP001208570">
    <property type="component" value="Unassembled WGS sequence"/>
</dbReference>
<evidence type="ECO:0000313" key="1">
    <source>
        <dbReference type="EMBL" id="KAK2140013.1"/>
    </source>
</evidence>
<comment type="caution">
    <text evidence="1">The sequence shown here is derived from an EMBL/GenBank/DDBJ whole genome shotgun (WGS) entry which is preliminary data.</text>
</comment>
<dbReference type="PANTHER" id="PTHR43975">
    <property type="entry name" value="ZGC:101858"/>
    <property type="match status" value="1"/>
</dbReference>
<proteinExistence type="predicted"/>
<dbReference type="InterPro" id="IPR036291">
    <property type="entry name" value="NAD(P)-bd_dom_sf"/>
</dbReference>
<accession>A0AAD9ISZ1</accession>
<keyword evidence="2" id="KW-1185">Reference proteome</keyword>
<dbReference type="AlphaFoldDB" id="A0AAD9ISZ1"/>
<name>A0AAD9ISZ1_9ANNE</name>
<gene>
    <name evidence="1" type="ORF">LSH36_1517g00028</name>
</gene>
<dbReference type="PRINTS" id="PR00081">
    <property type="entry name" value="GDHRDH"/>
</dbReference>
<dbReference type="PRINTS" id="PR00080">
    <property type="entry name" value="SDRFAMILY"/>
</dbReference>